<dbReference type="InterPro" id="IPR001000">
    <property type="entry name" value="GH10_dom"/>
</dbReference>
<dbReference type="SUPFAM" id="SSF51445">
    <property type="entry name" value="(Trans)glycosidases"/>
    <property type="match status" value="1"/>
</dbReference>
<evidence type="ECO:0000256" key="8">
    <source>
        <dbReference type="SAM" id="Phobius"/>
    </source>
</evidence>
<keyword evidence="4 7" id="KW-0326">Glycosidase</keyword>
<dbReference type="Pfam" id="PF00331">
    <property type="entry name" value="Glyco_hydro_10"/>
    <property type="match status" value="1"/>
</dbReference>
<dbReference type="Proteomes" id="UP001221142">
    <property type="component" value="Unassembled WGS sequence"/>
</dbReference>
<dbReference type="Gene3D" id="3.20.20.80">
    <property type="entry name" value="Glycosidases"/>
    <property type="match status" value="1"/>
</dbReference>
<organism evidence="10 11">
    <name type="scientific">Roridomyces roridus</name>
    <dbReference type="NCBI Taxonomy" id="1738132"/>
    <lineage>
        <taxon>Eukaryota</taxon>
        <taxon>Fungi</taxon>
        <taxon>Dikarya</taxon>
        <taxon>Basidiomycota</taxon>
        <taxon>Agaricomycotina</taxon>
        <taxon>Agaricomycetes</taxon>
        <taxon>Agaricomycetidae</taxon>
        <taxon>Agaricales</taxon>
        <taxon>Marasmiineae</taxon>
        <taxon>Mycenaceae</taxon>
        <taxon>Roridomyces</taxon>
    </lineage>
</organism>
<accession>A0AAD7BFU6</accession>
<name>A0AAD7BFU6_9AGAR</name>
<feature type="domain" description="GH10" evidence="9">
    <location>
        <begin position="34"/>
        <end position="327"/>
    </location>
</feature>
<dbReference type="PANTHER" id="PTHR31490">
    <property type="entry name" value="GLYCOSYL HYDROLASE"/>
    <property type="match status" value="1"/>
</dbReference>
<evidence type="ECO:0000313" key="10">
    <source>
        <dbReference type="EMBL" id="KAJ7619545.1"/>
    </source>
</evidence>
<dbReference type="GO" id="GO:0000272">
    <property type="term" value="P:polysaccharide catabolic process"/>
    <property type="evidence" value="ECO:0007669"/>
    <property type="project" value="UniProtKB-KW"/>
</dbReference>
<feature type="active site" description="Nucleophile" evidence="6">
    <location>
        <position position="270"/>
    </location>
</feature>
<dbReference type="EC" id="3.2.1.8" evidence="7"/>
<dbReference type="SMART" id="SM00633">
    <property type="entry name" value="Glyco_10"/>
    <property type="match status" value="1"/>
</dbReference>
<dbReference type="GO" id="GO:0031176">
    <property type="term" value="F:endo-1,4-beta-xylanase activity"/>
    <property type="evidence" value="ECO:0007669"/>
    <property type="project" value="UniProtKB-EC"/>
</dbReference>
<evidence type="ECO:0000256" key="1">
    <source>
        <dbReference type="ARBA" id="ARBA00007495"/>
    </source>
</evidence>
<feature type="transmembrane region" description="Helical" evidence="8">
    <location>
        <begin position="12"/>
        <end position="32"/>
    </location>
</feature>
<evidence type="ECO:0000256" key="2">
    <source>
        <dbReference type="ARBA" id="ARBA00022801"/>
    </source>
</evidence>
<dbReference type="AlphaFoldDB" id="A0AAD7BFU6"/>
<evidence type="ECO:0000256" key="3">
    <source>
        <dbReference type="ARBA" id="ARBA00023277"/>
    </source>
</evidence>
<sequence length="327" mass="36154">MVRLPSVPPKFWLLALTIVGLATTVGVIIWRFRPAQPTSVDRVFQSNGKVFFGTASDQERLIVPQDAAITTSDFGAVTPENSMKASAWEVIEPVRNAFDFTASDYLVNWAGEHGKKIRGHTFVWDESLPSWVSSIMDPPTLTAVLQNHIRQIMTRYKGKLYSMDVVNEHIADDGSIKSTHWTRVLGNNVFTLAFQTAREVDPTVKLYINENSLETNGAKVRGIIQLVKSINKNGELVDGIGSQTHLWATQLVQPALAALSSAGVDLAITELDIVYAAASDYLTVVNACIAVPRCVSITVWGVRDPDSWRASKDPLLFDKNWQPKYAL</sequence>
<gene>
    <name evidence="10" type="ORF">FB45DRAFT_840064</name>
</gene>
<dbReference type="PRINTS" id="PR00134">
    <property type="entry name" value="GLHYDRLASE10"/>
</dbReference>
<evidence type="ECO:0000256" key="7">
    <source>
        <dbReference type="RuleBase" id="RU361174"/>
    </source>
</evidence>
<comment type="caution">
    <text evidence="10">The sequence shown here is derived from an EMBL/GenBank/DDBJ whole genome shotgun (WGS) entry which is preliminary data.</text>
</comment>
<comment type="catalytic activity">
    <reaction evidence="7">
        <text>Endohydrolysis of (1-&gt;4)-beta-D-xylosidic linkages in xylans.</text>
        <dbReference type="EC" id="3.2.1.8"/>
    </reaction>
</comment>
<dbReference type="PROSITE" id="PS51760">
    <property type="entry name" value="GH10_2"/>
    <property type="match status" value="1"/>
</dbReference>
<dbReference type="EMBL" id="JARKIF010000018">
    <property type="protein sequence ID" value="KAJ7619545.1"/>
    <property type="molecule type" value="Genomic_DNA"/>
</dbReference>
<dbReference type="PROSITE" id="PS00591">
    <property type="entry name" value="GH10_1"/>
    <property type="match status" value="1"/>
</dbReference>
<dbReference type="PANTHER" id="PTHR31490:SF76">
    <property type="entry name" value="ENDO-1,4-BETA-XYLANASE C"/>
    <property type="match status" value="1"/>
</dbReference>
<reference evidence="10" key="1">
    <citation type="submission" date="2023-03" db="EMBL/GenBank/DDBJ databases">
        <title>Massive genome expansion in bonnet fungi (Mycena s.s.) driven by repeated elements and novel gene families across ecological guilds.</title>
        <authorList>
            <consortium name="Lawrence Berkeley National Laboratory"/>
            <person name="Harder C.B."/>
            <person name="Miyauchi S."/>
            <person name="Viragh M."/>
            <person name="Kuo A."/>
            <person name="Thoen E."/>
            <person name="Andreopoulos B."/>
            <person name="Lu D."/>
            <person name="Skrede I."/>
            <person name="Drula E."/>
            <person name="Henrissat B."/>
            <person name="Morin E."/>
            <person name="Kohler A."/>
            <person name="Barry K."/>
            <person name="LaButti K."/>
            <person name="Morin E."/>
            <person name="Salamov A."/>
            <person name="Lipzen A."/>
            <person name="Mereny Z."/>
            <person name="Hegedus B."/>
            <person name="Baldrian P."/>
            <person name="Stursova M."/>
            <person name="Weitz H."/>
            <person name="Taylor A."/>
            <person name="Grigoriev I.V."/>
            <person name="Nagy L.G."/>
            <person name="Martin F."/>
            <person name="Kauserud H."/>
        </authorList>
    </citation>
    <scope>NUCLEOTIDE SEQUENCE</scope>
    <source>
        <strain evidence="10">9284</strain>
    </source>
</reference>
<keyword evidence="8" id="KW-0472">Membrane</keyword>
<keyword evidence="2 7" id="KW-0378">Hydrolase</keyword>
<evidence type="ECO:0000259" key="9">
    <source>
        <dbReference type="PROSITE" id="PS51760"/>
    </source>
</evidence>
<protein>
    <recommendedName>
        <fullName evidence="7">Beta-xylanase</fullName>
        <ecNumber evidence="7">3.2.1.8</ecNumber>
    </recommendedName>
</protein>
<evidence type="ECO:0000256" key="4">
    <source>
        <dbReference type="ARBA" id="ARBA00023295"/>
    </source>
</evidence>
<dbReference type="InterPro" id="IPR044846">
    <property type="entry name" value="GH10"/>
</dbReference>
<keyword evidence="8" id="KW-1133">Transmembrane helix</keyword>
<proteinExistence type="inferred from homology"/>
<keyword evidence="8" id="KW-0812">Transmembrane</keyword>
<keyword evidence="5 7" id="KW-0624">Polysaccharide degradation</keyword>
<evidence type="ECO:0000256" key="5">
    <source>
        <dbReference type="ARBA" id="ARBA00023326"/>
    </source>
</evidence>
<dbReference type="InterPro" id="IPR031158">
    <property type="entry name" value="GH10_AS"/>
</dbReference>
<keyword evidence="11" id="KW-1185">Reference proteome</keyword>
<evidence type="ECO:0000256" key="6">
    <source>
        <dbReference type="PROSITE-ProRule" id="PRU10061"/>
    </source>
</evidence>
<comment type="similarity">
    <text evidence="1 7">Belongs to the glycosyl hydrolase 10 (cellulase F) family.</text>
</comment>
<keyword evidence="3 7" id="KW-0119">Carbohydrate metabolism</keyword>
<evidence type="ECO:0000313" key="11">
    <source>
        <dbReference type="Proteomes" id="UP001221142"/>
    </source>
</evidence>
<dbReference type="InterPro" id="IPR017853">
    <property type="entry name" value="GH"/>
</dbReference>